<proteinExistence type="predicted"/>
<evidence type="ECO:0000313" key="2">
    <source>
        <dbReference type="EMBL" id="MCQ8835122.1"/>
    </source>
</evidence>
<feature type="region of interest" description="Disordered" evidence="1">
    <location>
        <begin position="34"/>
        <end position="157"/>
    </location>
</feature>
<sequence>MRDAARRGAQQQRHGRGAGVAQVVVEVLEGQIGGVVQGGEGGRGAVRGGPAEVADHPEVDGPGARTGQGPADRLLGDLGQVVPAGARGRERRRGQDGEIRVRRYGGGEQLGGVGEHHRTGGQERSALAHGTRGQFGQNGDETGVRETAICRSPSRTP</sequence>
<protein>
    <submittedName>
        <fullName evidence="2">Uncharacterized protein</fullName>
    </submittedName>
</protein>
<dbReference type="EMBL" id="JANIIC010000070">
    <property type="protein sequence ID" value="MCQ8835122.1"/>
    <property type="molecule type" value="Genomic_DNA"/>
</dbReference>
<dbReference type="Proteomes" id="UP001142400">
    <property type="component" value="Unassembled WGS sequence"/>
</dbReference>
<name>A0A9X2RYA0_STRMQ</name>
<dbReference type="AlphaFoldDB" id="A0A9X2RYA0"/>
<accession>A0A9X2RYA0</accession>
<reference evidence="2" key="1">
    <citation type="submission" date="2022-06" db="EMBL/GenBank/DDBJ databases">
        <title>WGS of actinobacteria.</title>
        <authorList>
            <person name="Thawai C."/>
        </authorList>
    </citation>
    <scope>NUCLEOTIDE SEQUENCE</scope>
    <source>
        <strain evidence="2">DSM 42010</strain>
    </source>
</reference>
<gene>
    <name evidence="2" type="ORF">NQU54_40270</name>
</gene>
<feature type="compositionally biased region" description="Gly residues" evidence="1">
    <location>
        <begin position="34"/>
        <end position="47"/>
    </location>
</feature>
<organism evidence="2 3">
    <name type="scientific">Streptomyces malaysiensis subsp. samsunensis</name>
    <dbReference type="NCBI Taxonomy" id="459658"/>
    <lineage>
        <taxon>Bacteria</taxon>
        <taxon>Bacillati</taxon>
        <taxon>Actinomycetota</taxon>
        <taxon>Actinomycetes</taxon>
        <taxon>Kitasatosporales</taxon>
        <taxon>Streptomycetaceae</taxon>
        <taxon>Streptomyces</taxon>
        <taxon>Streptomyces violaceusniger group</taxon>
    </lineage>
</organism>
<evidence type="ECO:0000256" key="1">
    <source>
        <dbReference type="SAM" id="MobiDB-lite"/>
    </source>
</evidence>
<feature type="compositionally biased region" description="Gly residues" evidence="1">
    <location>
        <begin position="104"/>
        <end position="113"/>
    </location>
</feature>
<comment type="caution">
    <text evidence="2">The sequence shown here is derived from an EMBL/GenBank/DDBJ whole genome shotgun (WGS) entry which is preliminary data.</text>
</comment>
<keyword evidence="3" id="KW-1185">Reference proteome</keyword>
<evidence type="ECO:0000313" key="3">
    <source>
        <dbReference type="Proteomes" id="UP001142400"/>
    </source>
</evidence>
<dbReference type="RefSeq" id="WP_257635317.1">
    <property type="nucleotide sequence ID" value="NZ_JANIIC010000070.1"/>
</dbReference>
<feature type="region of interest" description="Disordered" evidence="1">
    <location>
        <begin position="1"/>
        <end position="20"/>
    </location>
</feature>